<dbReference type="Proteomes" id="UP000537718">
    <property type="component" value="Unassembled WGS sequence"/>
</dbReference>
<evidence type="ECO:0000256" key="3">
    <source>
        <dbReference type="ARBA" id="ARBA00022598"/>
    </source>
</evidence>
<dbReference type="AlphaFoldDB" id="A0A7W8YT63"/>
<evidence type="ECO:0000256" key="1">
    <source>
        <dbReference type="ARBA" id="ARBA00001936"/>
    </source>
</evidence>
<dbReference type="NCBIfam" id="TIGR02776">
    <property type="entry name" value="NHEJ_ligase_prk"/>
    <property type="match status" value="1"/>
</dbReference>
<keyword evidence="18" id="KW-0511">Multifunctional enzyme</keyword>
<protein>
    <recommendedName>
        <fullName evidence="2">DNA ligase (ATP)</fullName>
        <ecNumber evidence="2">6.5.1.1</ecNumber>
    </recommendedName>
    <alternativeName>
        <fullName evidence="19">NHEJ DNA polymerase</fullName>
    </alternativeName>
</protein>
<dbReference type="GO" id="GO:0006310">
    <property type="term" value="P:DNA recombination"/>
    <property type="evidence" value="ECO:0007669"/>
    <property type="project" value="UniProtKB-KW"/>
</dbReference>
<dbReference type="CDD" id="cd04865">
    <property type="entry name" value="LigD_Pol_like_2"/>
    <property type="match status" value="1"/>
</dbReference>
<evidence type="ECO:0000256" key="10">
    <source>
        <dbReference type="ARBA" id="ARBA00022801"/>
    </source>
</evidence>
<comment type="cofactor">
    <cofactor evidence="1">
        <name>Mn(2+)</name>
        <dbReference type="ChEBI" id="CHEBI:29035"/>
    </cofactor>
</comment>
<evidence type="ECO:0000256" key="16">
    <source>
        <dbReference type="ARBA" id="ARBA00023204"/>
    </source>
</evidence>
<keyword evidence="9" id="KW-0227">DNA damage</keyword>
<feature type="compositionally biased region" description="Basic residues" evidence="21">
    <location>
        <begin position="1"/>
        <end position="12"/>
    </location>
</feature>
<evidence type="ECO:0000256" key="17">
    <source>
        <dbReference type="ARBA" id="ARBA00023211"/>
    </source>
</evidence>
<dbReference type="GO" id="GO:0003677">
    <property type="term" value="F:DNA binding"/>
    <property type="evidence" value="ECO:0007669"/>
    <property type="project" value="UniProtKB-KW"/>
</dbReference>
<keyword evidence="10" id="KW-0378">Hydrolase</keyword>
<dbReference type="GO" id="GO:0006281">
    <property type="term" value="P:DNA repair"/>
    <property type="evidence" value="ECO:0007669"/>
    <property type="project" value="UniProtKB-KW"/>
</dbReference>
<keyword evidence="4" id="KW-0808">Transferase</keyword>
<dbReference type="Gene3D" id="2.40.50.140">
    <property type="entry name" value="Nucleic acid-binding proteins"/>
    <property type="match status" value="1"/>
</dbReference>
<evidence type="ECO:0000256" key="18">
    <source>
        <dbReference type="ARBA" id="ARBA00023268"/>
    </source>
</evidence>
<keyword evidence="15" id="KW-0233">DNA recombination</keyword>
<dbReference type="CDD" id="cd07906">
    <property type="entry name" value="Adenylation_DNA_ligase_LigD_LigC"/>
    <property type="match status" value="1"/>
</dbReference>
<dbReference type="PANTHER" id="PTHR42705:SF2">
    <property type="entry name" value="BIFUNCTIONAL NON-HOMOLOGOUS END JOINING PROTEIN LIGD"/>
    <property type="match status" value="1"/>
</dbReference>
<evidence type="ECO:0000259" key="22">
    <source>
        <dbReference type="PROSITE" id="PS50160"/>
    </source>
</evidence>
<dbReference type="Pfam" id="PF21686">
    <property type="entry name" value="LigD_Prim-Pol"/>
    <property type="match status" value="1"/>
</dbReference>
<dbReference type="PANTHER" id="PTHR42705">
    <property type="entry name" value="BIFUNCTIONAL NON-HOMOLOGOUS END JOINING PROTEIN LIGD"/>
    <property type="match status" value="1"/>
</dbReference>
<dbReference type="SUPFAM" id="SSF50249">
    <property type="entry name" value="Nucleic acid-binding proteins"/>
    <property type="match status" value="1"/>
</dbReference>
<keyword evidence="5" id="KW-0548">Nucleotidyltransferase</keyword>
<dbReference type="GO" id="GO:0003887">
    <property type="term" value="F:DNA-directed DNA polymerase activity"/>
    <property type="evidence" value="ECO:0007669"/>
    <property type="project" value="UniProtKB-KW"/>
</dbReference>
<dbReference type="GO" id="GO:0005524">
    <property type="term" value="F:ATP binding"/>
    <property type="evidence" value="ECO:0007669"/>
    <property type="project" value="UniProtKB-KW"/>
</dbReference>
<dbReference type="PROSITE" id="PS50160">
    <property type="entry name" value="DNA_LIGASE_A3"/>
    <property type="match status" value="1"/>
</dbReference>
<dbReference type="GO" id="GO:0004527">
    <property type="term" value="F:exonuclease activity"/>
    <property type="evidence" value="ECO:0007669"/>
    <property type="project" value="UniProtKB-KW"/>
</dbReference>
<evidence type="ECO:0000256" key="14">
    <source>
        <dbReference type="ARBA" id="ARBA00023125"/>
    </source>
</evidence>
<evidence type="ECO:0000313" key="23">
    <source>
        <dbReference type="EMBL" id="MBB5621346.1"/>
    </source>
</evidence>
<dbReference type="Pfam" id="PF01068">
    <property type="entry name" value="DNA_ligase_A_M"/>
    <property type="match status" value="1"/>
</dbReference>
<dbReference type="InterPro" id="IPR014144">
    <property type="entry name" value="LigD_PE_domain"/>
</dbReference>
<evidence type="ECO:0000256" key="21">
    <source>
        <dbReference type="SAM" id="MobiDB-lite"/>
    </source>
</evidence>
<feature type="region of interest" description="Disordered" evidence="21">
    <location>
        <begin position="1"/>
        <end position="25"/>
    </location>
</feature>
<dbReference type="InterPro" id="IPR012340">
    <property type="entry name" value="NA-bd_OB-fold"/>
</dbReference>
<reference evidence="23 24" key="1">
    <citation type="submission" date="2020-08" db="EMBL/GenBank/DDBJ databases">
        <title>Genomic Encyclopedia of Type Strains, Phase IV (KMG-V): Genome sequencing to study the core and pangenomes of soil and plant-associated prokaryotes.</title>
        <authorList>
            <person name="Whitman W."/>
        </authorList>
    </citation>
    <scope>NUCLEOTIDE SEQUENCE [LARGE SCALE GENOMIC DNA]</scope>
    <source>
        <strain evidence="23 24">MP7CTX6</strain>
    </source>
</reference>
<dbReference type="NCBIfam" id="TIGR02777">
    <property type="entry name" value="LigD_PE_dom"/>
    <property type="match status" value="1"/>
</dbReference>
<keyword evidence="6" id="KW-0540">Nuclease</keyword>
<evidence type="ECO:0000256" key="9">
    <source>
        <dbReference type="ARBA" id="ARBA00022763"/>
    </source>
</evidence>
<keyword evidence="7" id="KW-0479">Metal-binding</keyword>
<evidence type="ECO:0000256" key="12">
    <source>
        <dbReference type="ARBA" id="ARBA00022840"/>
    </source>
</evidence>
<evidence type="ECO:0000313" key="24">
    <source>
        <dbReference type="Proteomes" id="UP000537718"/>
    </source>
</evidence>
<accession>A0A7W8YT63</accession>
<dbReference type="InterPro" id="IPR014143">
    <property type="entry name" value="NHEJ_ligase_prk"/>
</dbReference>
<comment type="catalytic activity">
    <reaction evidence="20">
        <text>ATP + (deoxyribonucleotide)n-3'-hydroxyl + 5'-phospho-(deoxyribonucleotide)m = (deoxyribonucleotide)n+m + AMP + diphosphate.</text>
        <dbReference type="EC" id="6.5.1.1"/>
    </reaction>
</comment>
<evidence type="ECO:0000256" key="2">
    <source>
        <dbReference type="ARBA" id="ARBA00012727"/>
    </source>
</evidence>
<dbReference type="RefSeq" id="WP_183867336.1">
    <property type="nucleotide sequence ID" value="NZ_JACHCF010000005.1"/>
</dbReference>
<evidence type="ECO:0000256" key="7">
    <source>
        <dbReference type="ARBA" id="ARBA00022723"/>
    </source>
</evidence>
<dbReference type="SUPFAM" id="SSF56091">
    <property type="entry name" value="DNA ligase/mRNA capping enzyme, catalytic domain"/>
    <property type="match status" value="1"/>
</dbReference>
<dbReference type="InterPro" id="IPR014145">
    <property type="entry name" value="LigD_pol_dom"/>
</dbReference>
<dbReference type="Pfam" id="PF13298">
    <property type="entry name" value="LigD_N"/>
    <property type="match status" value="1"/>
</dbReference>
<gene>
    <name evidence="23" type="ORF">HDE69_002407</name>
</gene>
<name>A0A7W8YT63_9SPHI</name>
<evidence type="ECO:0000256" key="19">
    <source>
        <dbReference type="ARBA" id="ARBA00029943"/>
    </source>
</evidence>
<dbReference type="InterPro" id="IPR012310">
    <property type="entry name" value="DNA_ligase_ATP-dep_cent"/>
</dbReference>
<evidence type="ECO:0000256" key="13">
    <source>
        <dbReference type="ARBA" id="ARBA00022932"/>
    </source>
</evidence>
<keyword evidence="8" id="KW-0547">Nucleotide-binding</keyword>
<dbReference type="Gene3D" id="3.30.470.30">
    <property type="entry name" value="DNA ligase/mRNA capping enzyme"/>
    <property type="match status" value="1"/>
</dbReference>
<dbReference type="Gene3D" id="3.90.920.10">
    <property type="entry name" value="DNA primase, PRIM domain"/>
    <property type="match status" value="1"/>
</dbReference>
<keyword evidence="11" id="KW-0269">Exonuclease</keyword>
<comment type="caution">
    <text evidence="23">The sequence shown here is derived from an EMBL/GenBank/DDBJ whole genome shotgun (WGS) entry which is preliminary data.</text>
</comment>
<keyword evidence="3 23" id="KW-0436">Ligase</keyword>
<dbReference type="Pfam" id="PF04679">
    <property type="entry name" value="DNA_ligase_A_C"/>
    <property type="match status" value="1"/>
</dbReference>
<keyword evidence="12" id="KW-0067">ATP-binding</keyword>
<keyword evidence="13" id="KW-0239">DNA-directed DNA polymerase</keyword>
<evidence type="ECO:0000256" key="4">
    <source>
        <dbReference type="ARBA" id="ARBA00022679"/>
    </source>
</evidence>
<proteinExistence type="predicted"/>
<dbReference type="EMBL" id="JACHCF010000005">
    <property type="protein sequence ID" value="MBB5621346.1"/>
    <property type="molecule type" value="Genomic_DNA"/>
</dbReference>
<dbReference type="NCBIfam" id="TIGR02778">
    <property type="entry name" value="ligD_pol"/>
    <property type="match status" value="1"/>
</dbReference>
<dbReference type="InterPro" id="IPR012309">
    <property type="entry name" value="DNA_ligase_ATP-dep_C"/>
</dbReference>
<dbReference type="GO" id="GO:0046872">
    <property type="term" value="F:metal ion binding"/>
    <property type="evidence" value="ECO:0007669"/>
    <property type="project" value="UniProtKB-KW"/>
</dbReference>
<keyword evidence="17" id="KW-0464">Manganese</keyword>
<dbReference type="InterPro" id="IPR052171">
    <property type="entry name" value="NHEJ_LigD"/>
</dbReference>
<keyword evidence="16" id="KW-0234">DNA repair</keyword>
<dbReference type="GO" id="GO:0003910">
    <property type="term" value="F:DNA ligase (ATP) activity"/>
    <property type="evidence" value="ECO:0007669"/>
    <property type="project" value="UniProtKB-EC"/>
</dbReference>
<keyword evidence="14" id="KW-0238">DNA-binding</keyword>
<evidence type="ECO:0000256" key="8">
    <source>
        <dbReference type="ARBA" id="ARBA00022741"/>
    </source>
</evidence>
<organism evidence="23 24">
    <name type="scientific">Pedobacter cryoconitis</name>
    <dbReference type="NCBI Taxonomy" id="188932"/>
    <lineage>
        <taxon>Bacteria</taxon>
        <taxon>Pseudomonadati</taxon>
        <taxon>Bacteroidota</taxon>
        <taxon>Sphingobacteriia</taxon>
        <taxon>Sphingobacteriales</taxon>
        <taxon>Sphingobacteriaceae</taxon>
        <taxon>Pedobacter</taxon>
    </lineage>
</organism>
<evidence type="ECO:0000256" key="11">
    <source>
        <dbReference type="ARBA" id="ARBA00022839"/>
    </source>
</evidence>
<dbReference type="NCBIfam" id="TIGR02779">
    <property type="entry name" value="NHEJ_ligase_lig"/>
    <property type="match status" value="1"/>
</dbReference>
<dbReference type="Gene3D" id="3.30.1490.70">
    <property type="match status" value="1"/>
</dbReference>
<dbReference type="EC" id="6.5.1.1" evidence="2"/>
<evidence type="ECO:0000256" key="5">
    <source>
        <dbReference type="ARBA" id="ARBA00022695"/>
    </source>
</evidence>
<evidence type="ECO:0000256" key="6">
    <source>
        <dbReference type="ARBA" id="ARBA00022722"/>
    </source>
</evidence>
<sequence>MSLTAYKKKRSFKQTPEPKGGKGSGKELRFVIQKHDASHLHYDFRLEMGGVLKSWAVPKGPSTDPEVKRLAMMVEDHPYDYKDFEGGIPKGEYGGGTVIVWDEGAYEPEEPVNGTIEDQDRSLRHQLHSGKISFILHGKKLKGSFALVKTHGMGENSWLLIKHKDKYAKSENILLKDKSVISRKTIEQMEKKPVQVYGKKTIKPKKPETVEPKKIRTVKTPFYDQVKPMLATLVNKPFDEEGWLYEVKWDGYRAVAFMNKGTVAFQSRNNKSFQEKFYPIYQALEEWNINAIVDGEVVVVDQKGTASFGALQNWHSDQGGELLYYVFDILWYDGYDLTVLPLTQRKAILTQLIPENSPVRLSKDFETSGIEFLAAAKKAGLEGIVAKRKDSLYVVGERTSDWLKIKAARRQEVVIGGYTKNADTSKPFSSLLVGVFDDGKFIYTGKIGTGFSVEMQQQLLTRFEPLLIAKPAFTDKPDFNKANPFRAGSAKAKAFWLKPELICEVNFTEMTADGLMRHPSFAGMREDKNAEEVVLEKEADTPAVLTETDKGLTKLKGMKELLNPKEETQVKKVNGHALEFTNLNKLYWPVEKITKRELINYYEQMASFILPYMKDRPLSLNRYPNGITAQSFYQKDVTGKVPDWIKTYLYHAEGDDSDKHFMVGDDKATLLYTAGLGCIEVHPWSSTIKKPDYPTWCIIDLDPGKNSFQQVIEAAQVTKTILDDMGVPCYCKTSGSTGLHIYIPLGNKYTYEQSKEFARIIVTLVNREIPSYTSLERAVSKRRGKMYLDFLQNRPQATIAAPYSLRPKPGATVSMPLHWEEVKKGLEMKDFTIYNALSKVKETGDIFKPVLGKGIDLKKVITGMQLK</sequence>
<dbReference type="CDD" id="cd07971">
    <property type="entry name" value="OBF_DNA_ligase_LigD"/>
    <property type="match status" value="1"/>
</dbReference>
<feature type="domain" description="ATP-dependent DNA ligase family profile" evidence="22">
    <location>
        <begin position="315"/>
        <end position="437"/>
    </location>
</feature>
<evidence type="ECO:0000256" key="20">
    <source>
        <dbReference type="ARBA" id="ARBA00034003"/>
    </source>
</evidence>
<evidence type="ECO:0000256" key="15">
    <source>
        <dbReference type="ARBA" id="ARBA00023172"/>
    </source>
</evidence>
<dbReference type="InterPro" id="IPR014146">
    <property type="entry name" value="LigD_ligase_dom"/>
</dbReference>